<sequence length="107" mass="11906">MKQDAPGYIRITKLNSDGQSVAQYAYGIDHPAMINVKHDGVAEILVINNNQLLILERGYISNQSNTTTGINSDARIYEINLQDAHNIFGGCKYRSNKYAIDSKKSCL</sequence>
<evidence type="ECO:0000259" key="1">
    <source>
        <dbReference type="Pfam" id="PF13449"/>
    </source>
</evidence>
<dbReference type="InterPro" id="IPR027372">
    <property type="entry name" value="Phytase-like_dom"/>
</dbReference>
<comment type="caution">
    <text evidence="2">The sequence shown here is derived from an EMBL/GenBank/DDBJ whole genome shotgun (WGS) entry which is preliminary data.</text>
</comment>
<evidence type="ECO:0000313" key="3">
    <source>
        <dbReference type="Proteomes" id="UP001431775"/>
    </source>
</evidence>
<keyword evidence="3" id="KW-1185">Reference proteome</keyword>
<evidence type="ECO:0000313" key="2">
    <source>
        <dbReference type="EMBL" id="MDI2113310.1"/>
    </source>
</evidence>
<accession>A0ABT6QAH7</accession>
<dbReference type="Pfam" id="PF13449">
    <property type="entry name" value="Phytase-like"/>
    <property type="match status" value="1"/>
</dbReference>
<organism evidence="2 3">
    <name type="scientific">Commensalibacter nepenthis</name>
    <dbReference type="NCBI Taxonomy" id="3043872"/>
    <lineage>
        <taxon>Bacteria</taxon>
        <taxon>Pseudomonadati</taxon>
        <taxon>Pseudomonadota</taxon>
        <taxon>Alphaproteobacteria</taxon>
        <taxon>Acetobacterales</taxon>
        <taxon>Acetobacteraceae</taxon>
    </lineage>
</organism>
<name>A0ABT6QAH7_9PROT</name>
<reference evidence="2" key="1">
    <citation type="submission" date="2023-05" db="EMBL/GenBank/DDBJ databases">
        <title>Whole genome sequence of Commensalibacter sp.</title>
        <authorList>
            <person name="Charoenyingcharoen P."/>
            <person name="Yukphan P."/>
        </authorList>
    </citation>
    <scope>NUCLEOTIDE SEQUENCE</scope>
    <source>
        <strain evidence="2">TBRC 10068</strain>
    </source>
</reference>
<protein>
    <submittedName>
        <fullName evidence="2">Esterase-like activity of phytase family protein</fullName>
    </submittedName>
</protein>
<dbReference type="EMBL" id="JASBAN010000001">
    <property type="protein sequence ID" value="MDI2113310.1"/>
    <property type="molecule type" value="Genomic_DNA"/>
</dbReference>
<gene>
    <name evidence="2" type="ORF">QJV33_08500</name>
</gene>
<dbReference type="RefSeq" id="WP_281462921.1">
    <property type="nucleotide sequence ID" value="NZ_JASBAN010000001.1"/>
</dbReference>
<feature type="domain" description="Phytase-like" evidence="1">
    <location>
        <begin position="2"/>
        <end position="87"/>
    </location>
</feature>
<proteinExistence type="predicted"/>
<dbReference type="Proteomes" id="UP001431775">
    <property type="component" value="Unassembled WGS sequence"/>
</dbReference>